<feature type="signal peptide" evidence="8">
    <location>
        <begin position="1"/>
        <end position="19"/>
    </location>
</feature>
<evidence type="ECO:0000256" key="1">
    <source>
        <dbReference type="ARBA" id="ARBA00004613"/>
    </source>
</evidence>
<protein>
    <submittedName>
        <fullName evidence="10">Subtilase-type protease inhibitor</fullName>
    </submittedName>
</protein>
<accession>A0AAX3EJQ7</accession>
<comment type="subcellular location">
    <subcellularLocation>
        <location evidence="1">Secreted</location>
    </subcellularLocation>
</comment>
<evidence type="ECO:0000259" key="9">
    <source>
        <dbReference type="Pfam" id="PF00720"/>
    </source>
</evidence>
<keyword evidence="4 10" id="KW-0646">Protease inhibitor</keyword>
<evidence type="ECO:0000256" key="7">
    <source>
        <dbReference type="SAM" id="MobiDB-lite"/>
    </source>
</evidence>
<keyword evidence="6" id="KW-1015">Disulfide bond</keyword>
<evidence type="ECO:0000256" key="5">
    <source>
        <dbReference type="ARBA" id="ARBA00022900"/>
    </source>
</evidence>
<reference evidence="10" key="1">
    <citation type="submission" date="2022-07" db="EMBL/GenBank/DDBJ databases">
        <authorList>
            <person name="Wu T."/>
        </authorList>
    </citation>
    <scope>NUCLEOTIDE SEQUENCE</scope>
    <source>
        <strain evidence="10">SD-1</strain>
    </source>
</reference>
<dbReference type="EMBL" id="CP101185">
    <property type="protein sequence ID" value="UYV98238.1"/>
    <property type="molecule type" value="Genomic_DNA"/>
</dbReference>
<dbReference type="Proteomes" id="UP001163293">
    <property type="component" value="Chromosome"/>
</dbReference>
<dbReference type="InterPro" id="IPR036819">
    <property type="entry name" value="Subtilisin_inhibitor-like_sf"/>
</dbReference>
<evidence type="ECO:0000313" key="10">
    <source>
        <dbReference type="EMBL" id="UYV98238.1"/>
    </source>
</evidence>
<dbReference type="SUPFAM" id="SSF55399">
    <property type="entry name" value="Subtilisin inhibitor"/>
    <property type="match status" value="1"/>
</dbReference>
<evidence type="ECO:0000256" key="4">
    <source>
        <dbReference type="ARBA" id="ARBA00022690"/>
    </source>
</evidence>
<name>A0AAX3EJQ7_PAEUR</name>
<evidence type="ECO:0000256" key="3">
    <source>
        <dbReference type="ARBA" id="ARBA00022525"/>
    </source>
</evidence>
<evidence type="ECO:0000256" key="2">
    <source>
        <dbReference type="ARBA" id="ARBA00010472"/>
    </source>
</evidence>
<evidence type="ECO:0000313" key="11">
    <source>
        <dbReference type="Proteomes" id="UP001163293"/>
    </source>
</evidence>
<organism evidence="10 11">
    <name type="scientific">Paenarthrobacter ureafaciens</name>
    <dbReference type="NCBI Taxonomy" id="37931"/>
    <lineage>
        <taxon>Bacteria</taxon>
        <taxon>Bacillati</taxon>
        <taxon>Actinomycetota</taxon>
        <taxon>Actinomycetes</taxon>
        <taxon>Micrococcales</taxon>
        <taxon>Micrococcaceae</taxon>
        <taxon>Paenarthrobacter</taxon>
    </lineage>
</organism>
<feature type="chain" id="PRO_5044016278" evidence="8">
    <location>
        <begin position="20"/>
        <end position="198"/>
    </location>
</feature>
<dbReference type="AlphaFoldDB" id="A0AAX3EJQ7"/>
<feature type="compositionally biased region" description="Low complexity" evidence="7">
    <location>
        <begin position="24"/>
        <end position="64"/>
    </location>
</feature>
<proteinExistence type="inferred from homology"/>
<gene>
    <name evidence="10" type="ORF">NL394_03110</name>
</gene>
<dbReference type="Gene3D" id="3.30.350.10">
    <property type="entry name" value="Subtilisin inhibitor-like"/>
    <property type="match status" value="1"/>
</dbReference>
<dbReference type="RefSeq" id="WP_069696306.1">
    <property type="nucleotide sequence ID" value="NZ_CP043010.1"/>
</dbReference>
<dbReference type="PROSITE" id="PS51257">
    <property type="entry name" value="PROKAR_LIPOPROTEIN"/>
    <property type="match status" value="1"/>
</dbReference>
<keyword evidence="5" id="KW-0722">Serine protease inhibitor</keyword>
<keyword evidence="8" id="KW-0732">Signal</keyword>
<feature type="compositionally biased region" description="Polar residues" evidence="7">
    <location>
        <begin position="70"/>
        <end position="88"/>
    </location>
</feature>
<keyword evidence="3" id="KW-0964">Secreted</keyword>
<evidence type="ECO:0000256" key="8">
    <source>
        <dbReference type="SAM" id="SignalP"/>
    </source>
</evidence>
<sequence>MRMRFVRSALAVLTVAGLAACTGGPAPDATSSSSATSSSATSSSSPAPSSSATTGATPTQVPTTLGPGDTSPNPSLPATTPTPGQGNAELSITFLASPDAAPKNYTLVCQGGVPAAESNHPTAAAACEVLKNYPALLNPAPVKTDQACTMQFGGPETATVTGAVDGTEVDAKFSRTDGCQIALWDAAGSILGASGGAA</sequence>
<dbReference type="InterPro" id="IPR023549">
    <property type="entry name" value="Subtilisin_inhibitor"/>
</dbReference>
<dbReference type="GO" id="GO:0005576">
    <property type="term" value="C:extracellular region"/>
    <property type="evidence" value="ECO:0007669"/>
    <property type="project" value="UniProtKB-SubCell"/>
</dbReference>
<comment type="similarity">
    <text evidence="2">Belongs to the protease inhibitor I16 (SSI) family.</text>
</comment>
<dbReference type="Pfam" id="PF00720">
    <property type="entry name" value="SSI"/>
    <property type="match status" value="1"/>
</dbReference>
<dbReference type="GO" id="GO:0004867">
    <property type="term" value="F:serine-type endopeptidase inhibitor activity"/>
    <property type="evidence" value="ECO:0007669"/>
    <property type="project" value="UniProtKB-KW"/>
</dbReference>
<evidence type="ECO:0000256" key="6">
    <source>
        <dbReference type="ARBA" id="ARBA00023157"/>
    </source>
</evidence>
<feature type="domain" description="Subtilisin inhibitor" evidence="9">
    <location>
        <begin position="100"/>
        <end position="170"/>
    </location>
</feature>
<feature type="region of interest" description="Disordered" evidence="7">
    <location>
        <begin position="24"/>
        <end position="88"/>
    </location>
</feature>
<keyword evidence="11" id="KW-1185">Reference proteome</keyword>